<dbReference type="EMBL" id="RCSS01000628">
    <property type="protein sequence ID" value="RVD91152.1"/>
    <property type="molecule type" value="Genomic_DNA"/>
</dbReference>
<reference evidence="2 3" key="1">
    <citation type="submission" date="2018-10" db="EMBL/GenBank/DDBJ databases">
        <title>Draft genome sequence of the microsporidian Tubulinosema ratisbonensis.</title>
        <authorList>
            <person name="Polonais V."/>
            <person name="Peyretaillade E."/>
            <person name="Niehus S."/>
            <person name="Wawrzyniak I."/>
            <person name="Franchet A."/>
            <person name="Gaspin C."/>
            <person name="Reichstadt M."/>
            <person name="Belser C."/>
            <person name="Labadie K."/>
            <person name="Delbac F."/>
            <person name="Ferrandon D."/>
        </authorList>
    </citation>
    <scope>NUCLEOTIDE SEQUENCE [LARGE SCALE GENOMIC DNA]</scope>
    <source>
        <strain evidence="2 3">Franzen</strain>
    </source>
</reference>
<protein>
    <submittedName>
        <fullName evidence="2">Uncharacterized protein</fullName>
    </submittedName>
</protein>
<accession>A0A437AJ70</accession>
<keyword evidence="1" id="KW-0472">Membrane</keyword>
<keyword evidence="1" id="KW-1133">Transmembrane helix</keyword>
<feature type="transmembrane region" description="Helical" evidence="1">
    <location>
        <begin position="228"/>
        <end position="246"/>
    </location>
</feature>
<keyword evidence="1" id="KW-0812">Transmembrane</keyword>
<dbReference type="VEuPathDB" id="MicrosporidiaDB:TUBRATIS_24070"/>
<proteinExistence type="predicted"/>
<feature type="transmembrane region" description="Helical" evidence="1">
    <location>
        <begin position="252"/>
        <end position="271"/>
    </location>
</feature>
<comment type="caution">
    <text evidence="2">The sequence shown here is derived from an EMBL/GenBank/DDBJ whole genome shotgun (WGS) entry which is preliminary data.</text>
</comment>
<dbReference type="AlphaFoldDB" id="A0A437AJ70"/>
<organism evidence="2 3">
    <name type="scientific">Tubulinosema ratisbonensis</name>
    <dbReference type="NCBI Taxonomy" id="291195"/>
    <lineage>
        <taxon>Eukaryota</taxon>
        <taxon>Fungi</taxon>
        <taxon>Fungi incertae sedis</taxon>
        <taxon>Microsporidia</taxon>
        <taxon>Tubulinosematoidea</taxon>
        <taxon>Tubulinosematidae</taxon>
        <taxon>Tubulinosema</taxon>
    </lineage>
</organism>
<feature type="transmembrane region" description="Helical" evidence="1">
    <location>
        <begin position="144"/>
        <end position="163"/>
    </location>
</feature>
<keyword evidence="3" id="KW-1185">Reference proteome</keyword>
<feature type="transmembrane region" description="Helical" evidence="1">
    <location>
        <begin position="117"/>
        <end position="138"/>
    </location>
</feature>
<feature type="transmembrane region" description="Helical" evidence="1">
    <location>
        <begin position="175"/>
        <end position="195"/>
    </location>
</feature>
<evidence type="ECO:0000313" key="2">
    <source>
        <dbReference type="EMBL" id="RVD91152.1"/>
    </source>
</evidence>
<evidence type="ECO:0000313" key="3">
    <source>
        <dbReference type="Proteomes" id="UP000282876"/>
    </source>
</evidence>
<sequence length="284" mass="34499">MEEKEINITVYQSLRRYEHVYHFDPSTLQGTKRSLKCPEISLPPERFEEINLEDQQIPKKRFSLRLFLNKLKEKSVHYYESHEDLCFFLLVYLPSFFSFLLSFFMLKYVLFYESVKILFLFFLANILELIKLTSFYSLEKSYNFPINMAYSLYMLTLFIFPYVNIRVVHRINSNVVVEFFLFLFTGVSIILNFVITKGYLYYFIYFLIGILVLILFLVCFFFKVYYLLFLYFLIVLVQTFINFLNFKIKKVFPSFGELLLYSFYVWVYYYIDFQVRVIGLNNKV</sequence>
<feature type="transmembrane region" description="Helical" evidence="1">
    <location>
        <begin position="201"/>
        <end position="221"/>
    </location>
</feature>
<name>A0A437AJ70_9MICR</name>
<dbReference type="Proteomes" id="UP000282876">
    <property type="component" value="Unassembled WGS sequence"/>
</dbReference>
<evidence type="ECO:0000256" key="1">
    <source>
        <dbReference type="SAM" id="Phobius"/>
    </source>
</evidence>
<feature type="transmembrane region" description="Helical" evidence="1">
    <location>
        <begin position="87"/>
        <end position="110"/>
    </location>
</feature>
<gene>
    <name evidence="2" type="ORF">TUBRATIS_24070</name>
</gene>